<feature type="domain" description="GtrA/DPMS transmembrane" evidence="7">
    <location>
        <begin position="22"/>
        <end position="139"/>
    </location>
</feature>
<dbReference type="GO" id="GO:0000271">
    <property type="term" value="P:polysaccharide biosynthetic process"/>
    <property type="evidence" value="ECO:0007669"/>
    <property type="project" value="InterPro"/>
</dbReference>
<keyword evidence="4 6" id="KW-1133">Transmembrane helix</keyword>
<evidence type="ECO:0000256" key="3">
    <source>
        <dbReference type="ARBA" id="ARBA00022692"/>
    </source>
</evidence>
<evidence type="ECO:0000313" key="9">
    <source>
        <dbReference type="Proteomes" id="UP000290759"/>
    </source>
</evidence>
<name>A0A4Q2TXM1_9HYPH</name>
<feature type="transmembrane region" description="Helical" evidence="6">
    <location>
        <begin position="54"/>
        <end position="71"/>
    </location>
</feature>
<evidence type="ECO:0000313" key="8">
    <source>
        <dbReference type="EMBL" id="RYC28823.1"/>
    </source>
</evidence>
<dbReference type="Pfam" id="PF04138">
    <property type="entry name" value="GtrA_DPMS_TM"/>
    <property type="match status" value="1"/>
</dbReference>
<evidence type="ECO:0000256" key="1">
    <source>
        <dbReference type="ARBA" id="ARBA00004141"/>
    </source>
</evidence>
<evidence type="ECO:0000256" key="2">
    <source>
        <dbReference type="ARBA" id="ARBA00009399"/>
    </source>
</evidence>
<dbReference type="Proteomes" id="UP000290759">
    <property type="component" value="Unassembled WGS sequence"/>
</dbReference>
<comment type="subcellular location">
    <subcellularLocation>
        <location evidence="1">Membrane</location>
        <topology evidence="1">Multi-pass membrane protein</topology>
    </subcellularLocation>
</comment>
<comment type="similarity">
    <text evidence="2">Belongs to the GtrA family.</text>
</comment>
<keyword evidence="9" id="KW-1185">Reference proteome</keyword>
<dbReference type="PANTHER" id="PTHR38459">
    <property type="entry name" value="PROPHAGE BACTOPRENOL-LINKED GLUCOSE TRANSLOCASE HOMOLOG"/>
    <property type="match status" value="1"/>
</dbReference>
<reference evidence="8 9" key="1">
    <citation type="submission" date="2018-12" db="EMBL/GenBank/DDBJ databases">
        <authorList>
            <person name="Grouzdev D.S."/>
            <person name="Krutkina M.S."/>
        </authorList>
    </citation>
    <scope>NUCLEOTIDE SEQUENCE [LARGE SCALE GENOMIC DNA]</scope>
    <source>
        <strain evidence="8 9">RmlP026</strain>
    </source>
</reference>
<evidence type="ECO:0000256" key="4">
    <source>
        <dbReference type="ARBA" id="ARBA00022989"/>
    </source>
</evidence>
<dbReference type="EMBL" id="QYBB01000107">
    <property type="protein sequence ID" value="RYC28823.1"/>
    <property type="molecule type" value="Genomic_DNA"/>
</dbReference>
<feature type="transmembrane region" description="Helical" evidence="6">
    <location>
        <begin position="114"/>
        <end position="134"/>
    </location>
</feature>
<dbReference type="InterPro" id="IPR007267">
    <property type="entry name" value="GtrA_DPMS_TM"/>
</dbReference>
<dbReference type="RefSeq" id="WP_129230133.1">
    <property type="nucleotide sequence ID" value="NZ_QYBB01000107.1"/>
</dbReference>
<keyword evidence="5 6" id="KW-0472">Membrane</keyword>
<keyword evidence="3 6" id="KW-0812">Transmembrane</keyword>
<sequence length="153" mass="16300">MRAFARGPLPPAKRVNLAQFARFAAVGGVGFCVDAGVLLVLVRVFRTDPIPSRLLSSAVAVVATYALNRVWAFRAQVGFLRGLGLYIAVQGLGFVCNLSIYSALYLLVPPPWNAPLACLAVASAFALVINYLGAKLIVFRATDRPRGTGVLPN</sequence>
<evidence type="ECO:0000259" key="7">
    <source>
        <dbReference type="Pfam" id="PF04138"/>
    </source>
</evidence>
<comment type="caution">
    <text evidence="8">The sequence shown here is derived from an EMBL/GenBank/DDBJ whole genome shotgun (WGS) entry which is preliminary data.</text>
</comment>
<organism evidence="8 9">
    <name type="scientific">Lichenibacterium minor</name>
    <dbReference type="NCBI Taxonomy" id="2316528"/>
    <lineage>
        <taxon>Bacteria</taxon>
        <taxon>Pseudomonadati</taxon>
        <taxon>Pseudomonadota</taxon>
        <taxon>Alphaproteobacteria</taxon>
        <taxon>Hyphomicrobiales</taxon>
        <taxon>Lichenihabitantaceae</taxon>
        <taxon>Lichenibacterium</taxon>
    </lineage>
</organism>
<dbReference type="GO" id="GO:0005886">
    <property type="term" value="C:plasma membrane"/>
    <property type="evidence" value="ECO:0007669"/>
    <property type="project" value="TreeGrafter"/>
</dbReference>
<feature type="transmembrane region" description="Helical" evidence="6">
    <location>
        <begin position="20"/>
        <end position="42"/>
    </location>
</feature>
<accession>A0A4Q2TXM1</accession>
<dbReference type="PANTHER" id="PTHR38459:SF1">
    <property type="entry name" value="PROPHAGE BACTOPRENOL-LINKED GLUCOSE TRANSLOCASE HOMOLOG"/>
    <property type="match status" value="1"/>
</dbReference>
<dbReference type="InterPro" id="IPR051401">
    <property type="entry name" value="GtrA_CellWall_Glycosyl"/>
</dbReference>
<dbReference type="OrthoDB" id="7360864at2"/>
<reference evidence="8 9" key="2">
    <citation type="submission" date="2019-02" db="EMBL/GenBank/DDBJ databases">
        <title>'Lichenibacterium ramalinii' gen. nov. sp. nov., 'Lichenibacterium minor' gen. nov. sp. nov.</title>
        <authorList>
            <person name="Pankratov T."/>
        </authorList>
    </citation>
    <scope>NUCLEOTIDE SEQUENCE [LARGE SCALE GENOMIC DNA]</scope>
    <source>
        <strain evidence="8 9">RmlP026</strain>
    </source>
</reference>
<evidence type="ECO:0000256" key="6">
    <source>
        <dbReference type="SAM" id="Phobius"/>
    </source>
</evidence>
<feature type="transmembrane region" description="Helical" evidence="6">
    <location>
        <begin position="83"/>
        <end position="108"/>
    </location>
</feature>
<proteinExistence type="inferred from homology"/>
<gene>
    <name evidence="8" type="ORF">D3273_27270</name>
</gene>
<evidence type="ECO:0000256" key="5">
    <source>
        <dbReference type="ARBA" id="ARBA00023136"/>
    </source>
</evidence>
<dbReference type="AlphaFoldDB" id="A0A4Q2TXM1"/>
<protein>
    <submittedName>
        <fullName evidence="8">GtrA family protein</fullName>
    </submittedName>
</protein>